<reference evidence="2" key="1">
    <citation type="journal article" date="2020" name="Phytopathology">
        <title>Genome Sequence Resources of Colletotrichum truncatum, C. plurivorum, C. musicola, and C. sojae: Four Species Pathogenic to Soybean (Glycine max).</title>
        <authorList>
            <person name="Rogerio F."/>
            <person name="Boufleur T.R."/>
            <person name="Ciampi-Guillardi M."/>
            <person name="Sukno S.A."/>
            <person name="Thon M.R."/>
            <person name="Massola Junior N.S."/>
            <person name="Baroncelli R."/>
        </authorList>
    </citation>
    <scope>NUCLEOTIDE SEQUENCE</scope>
    <source>
        <strain evidence="2">LFN00145</strain>
    </source>
</reference>
<feature type="compositionally biased region" description="Polar residues" evidence="1">
    <location>
        <begin position="34"/>
        <end position="53"/>
    </location>
</feature>
<evidence type="ECO:0000313" key="3">
    <source>
        <dbReference type="Proteomes" id="UP000654918"/>
    </source>
</evidence>
<evidence type="ECO:0000313" key="2">
    <source>
        <dbReference type="EMBL" id="KAF6830130.1"/>
    </source>
</evidence>
<sequence>MERDDMLTTLTLRRDGVVEARRLFREEWIVTQLVSGTTRQSSGDEPSEEQTALNDRAEDQSEPSKAGNVPMMPNPVFDADAIINSTSTELIPF</sequence>
<name>A0A8H6KFJ1_9PEZI</name>
<dbReference type="Proteomes" id="UP000654918">
    <property type="component" value="Unassembled WGS sequence"/>
</dbReference>
<protein>
    <submittedName>
        <fullName evidence="2">Uncharacterized protein</fullName>
    </submittedName>
</protein>
<organism evidence="2 3">
    <name type="scientific">Colletotrichum plurivorum</name>
    <dbReference type="NCBI Taxonomy" id="2175906"/>
    <lineage>
        <taxon>Eukaryota</taxon>
        <taxon>Fungi</taxon>
        <taxon>Dikarya</taxon>
        <taxon>Ascomycota</taxon>
        <taxon>Pezizomycotina</taxon>
        <taxon>Sordariomycetes</taxon>
        <taxon>Hypocreomycetidae</taxon>
        <taxon>Glomerellales</taxon>
        <taxon>Glomerellaceae</taxon>
        <taxon>Colletotrichum</taxon>
        <taxon>Colletotrichum orchidearum species complex</taxon>
    </lineage>
</organism>
<keyword evidence="3" id="KW-1185">Reference proteome</keyword>
<evidence type="ECO:0000256" key="1">
    <source>
        <dbReference type="SAM" id="MobiDB-lite"/>
    </source>
</evidence>
<proteinExistence type="predicted"/>
<accession>A0A8H6KFJ1</accession>
<feature type="region of interest" description="Disordered" evidence="1">
    <location>
        <begin position="34"/>
        <end position="76"/>
    </location>
</feature>
<comment type="caution">
    <text evidence="2">The sequence shown here is derived from an EMBL/GenBank/DDBJ whole genome shotgun (WGS) entry which is preliminary data.</text>
</comment>
<dbReference type="AlphaFoldDB" id="A0A8H6KFJ1"/>
<dbReference type="EMBL" id="WIGO01000098">
    <property type="protein sequence ID" value="KAF6830130.1"/>
    <property type="molecule type" value="Genomic_DNA"/>
</dbReference>
<gene>
    <name evidence="2" type="ORF">CPLU01_07545</name>
</gene>